<evidence type="ECO:0000313" key="1">
    <source>
        <dbReference type="EMBL" id="CAG8756038.1"/>
    </source>
</evidence>
<protein>
    <submittedName>
        <fullName evidence="1">16794_t:CDS:1</fullName>
    </submittedName>
</protein>
<accession>A0ACA9QQK5</accession>
<feature type="non-terminal residue" evidence="1">
    <location>
        <position position="40"/>
    </location>
</feature>
<comment type="caution">
    <text evidence="1">The sequence shown here is derived from an EMBL/GenBank/DDBJ whole genome shotgun (WGS) entry which is preliminary data.</text>
</comment>
<gene>
    <name evidence="1" type="ORF">RPERSI_LOCUS14690</name>
</gene>
<keyword evidence="2" id="KW-1185">Reference proteome</keyword>
<proteinExistence type="predicted"/>
<evidence type="ECO:0000313" key="2">
    <source>
        <dbReference type="Proteomes" id="UP000789920"/>
    </source>
</evidence>
<feature type="non-terminal residue" evidence="1">
    <location>
        <position position="1"/>
    </location>
</feature>
<sequence>ADVFDTERDLLSILVPDTKHDLLNKRRQKTYKPIQKSKSC</sequence>
<name>A0ACA9QQK5_9GLOM</name>
<reference evidence="1" key="1">
    <citation type="submission" date="2021-06" db="EMBL/GenBank/DDBJ databases">
        <authorList>
            <person name="Kallberg Y."/>
            <person name="Tangrot J."/>
            <person name="Rosling A."/>
        </authorList>
    </citation>
    <scope>NUCLEOTIDE SEQUENCE</scope>
    <source>
        <strain evidence="1">MA461A</strain>
    </source>
</reference>
<dbReference type="Proteomes" id="UP000789920">
    <property type="component" value="Unassembled WGS sequence"/>
</dbReference>
<dbReference type="EMBL" id="CAJVQC010034292">
    <property type="protein sequence ID" value="CAG8756038.1"/>
    <property type="molecule type" value="Genomic_DNA"/>
</dbReference>
<organism evidence="1 2">
    <name type="scientific">Racocetra persica</name>
    <dbReference type="NCBI Taxonomy" id="160502"/>
    <lineage>
        <taxon>Eukaryota</taxon>
        <taxon>Fungi</taxon>
        <taxon>Fungi incertae sedis</taxon>
        <taxon>Mucoromycota</taxon>
        <taxon>Glomeromycotina</taxon>
        <taxon>Glomeromycetes</taxon>
        <taxon>Diversisporales</taxon>
        <taxon>Gigasporaceae</taxon>
        <taxon>Racocetra</taxon>
    </lineage>
</organism>